<keyword evidence="3" id="KW-0444">Lipid biosynthesis</keyword>
<dbReference type="KEGG" id="muc:MuYL_0486"/>
<evidence type="ECO:0000256" key="5">
    <source>
        <dbReference type="ARBA" id="ARBA00022692"/>
    </source>
</evidence>
<accession>A0A223NR47</accession>
<dbReference type="InterPro" id="IPR050324">
    <property type="entry name" value="CDP-alcohol_PTase-I"/>
</dbReference>
<evidence type="ECO:0000256" key="11">
    <source>
        <dbReference type="RuleBase" id="RU003750"/>
    </source>
</evidence>
<dbReference type="AlphaFoldDB" id="A0A223NR47"/>
<protein>
    <submittedName>
        <fullName evidence="13">CDP-alcohol phosphatidyltransferase</fullName>
    </submittedName>
</protein>
<evidence type="ECO:0000256" key="10">
    <source>
        <dbReference type="ARBA" id="ARBA00023264"/>
    </source>
</evidence>
<sequence>MYKQSFYSVNAITLYRLIAAPALLLLIFIKQFEVFKWLLAVSFLTDVLDGYLARKFKVTSPFGSIIDSVSDDLTVAVAITGIVVINPAFLSEQIAIIACIVALFLIQIVAALLRYRKISSFHTYMAKAAAVFQAVFLTSFYFLPKPPYTLFYITAALTIIDLAEEIMLVAILPQWTTDIKGVYWIFKKGAQ</sequence>
<evidence type="ECO:0000256" key="3">
    <source>
        <dbReference type="ARBA" id="ARBA00022516"/>
    </source>
</evidence>
<proteinExistence type="inferred from homology"/>
<dbReference type="PANTHER" id="PTHR14269">
    <property type="entry name" value="CDP-DIACYLGLYCEROL--GLYCEROL-3-PHOSPHATE 3-PHOSPHATIDYLTRANSFERASE-RELATED"/>
    <property type="match status" value="1"/>
</dbReference>
<dbReference type="PROSITE" id="PS00379">
    <property type="entry name" value="CDP_ALCOHOL_P_TRANSF"/>
    <property type="match status" value="1"/>
</dbReference>
<evidence type="ECO:0000313" key="14">
    <source>
        <dbReference type="Proteomes" id="UP000215002"/>
    </source>
</evidence>
<evidence type="ECO:0000256" key="9">
    <source>
        <dbReference type="ARBA" id="ARBA00023209"/>
    </source>
</evidence>
<dbReference type="Gene3D" id="1.20.120.1760">
    <property type="match status" value="1"/>
</dbReference>
<dbReference type="RefSeq" id="WP_094568989.1">
    <property type="nucleotide sequence ID" value="NZ_CP022743.1"/>
</dbReference>
<dbReference type="GO" id="GO:0046474">
    <property type="term" value="P:glycerophospholipid biosynthetic process"/>
    <property type="evidence" value="ECO:0007669"/>
    <property type="project" value="TreeGrafter"/>
</dbReference>
<dbReference type="OrthoDB" id="9785031at2"/>
<evidence type="ECO:0000256" key="4">
    <source>
        <dbReference type="ARBA" id="ARBA00022679"/>
    </source>
</evidence>
<dbReference type="InterPro" id="IPR048254">
    <property type="entry name" value="CDP_ALCOHOL_P_TRANSF_CS"/>
</dbReference>
<keyword evidence="8 12" id="KW-0472">Membrane</keyword>
<organism evidence="13 14">
    <name type="scientific">Mucilaginibacter xinganensis</name>
    <dbReference type="NCBI Taxonomy" id="1234841"/>
    <lineage>
        <taxon>Bacteria</taxon>
        <taxon>Pseudomonadati</taxon>
        <taxon>Bacteroidota</taxon>
        <taxon>Sphingobacteriia</taxon>
        <taxon>Sphingobacteriales</taxon>
        <taxon>Sphingobacteriaceae</taxon>
        <taxon>Mucilaginibacter</taxon>
    </lineage>
</organism>
<reference evidence="13 14" key="1">
    <citation type="submission" date="2017-08" db="EMBL/GenBank/DDBJ databases">
        <title>Complete genome sequence of Mucilaginibacter sp. strain BJC16-A31.</title>
        <authorList>
            <consortium name="Henan University of Science and Technology"/>
            <person name="You X."/>
        </authorList>
    </citation>
    <scope>NUCLEOTIDE SEQUENCE [LARGE SCALE GENOMIC DNA]</scope>
    <source>
        <strain evidence="13 14">BJC16-A31</strain>
    </source>
</reference>
<dbReference type="Proteomes" id="UP000215002">
    <property type="component" value="Chromosome"/>
</dbReference>
<dbReference type="PANTHER" id="PTHR14269:SF11">
    <property type="entry name" value="CDP-DIACYLGLYCEROL--GLYCEROL-3-PHOSPHATE 3-PHOSPHATIDYLTRANSFERASE"/>
    <property type="match status" value="1"/>
</dbReference>
<keyword evidence="9" id="KW-0594">Phospholipid biosynthesis</keyword>
<dbReference type="InterPro" id="IPR043130">
    <property type="entry name" value="CDP-OH_PTrfase_TM_dom"/>
</dbReference>
<feature type="transmembrane region" description="Helical" evidence="12">
    <location>
        <begin position="95"/>
        <end position="113"/>
    </location>
</feature>
<evidence type="ECO:0000256" key="7">
    <source>
        <dbReference type="ARBA" id="ARBA00023098"/>
    </source>
</evidence>
<evidence type="ECO:0000256" key="12">
    <source>
        <dbReference type="SAM" id="Phobius"/>
    </source>
</evidence>
<feature type="transmembrane region" description="Helical" evidence="12">
    <location>
        <begin position="125"/>
        <end position="143"/>
    </location>
</feature>
<evidence type="ECO:0000313" key="13">
    <source>
        <dbReference type="EMBL" id="ASU32389.1"/>
    </source>
</evidence>
<feature type="transmembrane region" description="Helical" evidence="12">
    <location>
        <begin position="12"/>
        <end position="29"/>
    </location>
</feature>
<comment type="similarity">
    <text evidence="2 11">Belongs to the CDP-alcohol phosphatidyltransferase class-I family.</text>
</comment>
<evidence type="ECO:0000256" key="1">
    <source>
        <dbReference type="ARBA" id="ARBA00004141"/>
    </source>
</evidence>
<dbReference type="EMBL" id="CP022743">
    <property type="protein sequence ID" value="ASU32389.1"/>
    <property type="molecule type" value="Genomic_DNA"/>
</dbReference>
<evidence type="ECO:0000256" key="8">
    <source>
        <dbReference type="ARBA" id="ARBA00023136"/>
    </source>
</evidence>
<name>A0A223NR47_9SPHI</name>
<dbReference type="GO" id="GO:0016020">
    <property type="term" value="C:membrane"/>
    <property type="evidence" value="ECO:0007669"/>
    <property type="project" value="UniProtKB-SubCell"/>
</dbReference>
<dbReference type="InterPro" id="IPR000462">
    <property type="entry name" value="CDP-OH_P_trans"/>
</dbReference>
<keyword evidence="4 11" id="KW-0808">Transferase</keyword>
<feature type="transmembrane region" description="Helical" evidence="12">
    <location>
        <begin position="149"/>
        <end position="172"/>
    </location>
</feature>
<keyword evidence="7" id="KW-0443">Lipid metabolism</keyword>
<dbReference type="GO" id="GO:0016780">
    <property type="term" value="F:phosphotransferase activity, for other substituted phosphate groups"/>
    <property type="evidence" value="ECO:0007669"/>
    <property type="project" value="InterPro"/>
</dbReference>
<gene>
    <name evidence="13" type="ORF">MuYL_0486</name>
</gene>
<keyword evidence="5 12" id="KW-0812">Transmembrane</keyword>
<keyword evidence="6 12" id="KW-1133">Transmembrane helix</keyword>
<evidence type="ECO:0000256" key="2">
    <source>
        <dbReference type="ARBA" id="ARBA00010441"/>
    </source>
</evidence>
<dbReference type="Pfam" id="PF01066">
    <property type="entry name" value="CDP-OH_P_transf"/>
    <property type="match status" value="1"/>
</dbReference>
<keyword evidence="14" id="KW-1185">Reference proteome</keyword>
<evidence type="ECO:0000256" key="6">
    <source>
        <dbReference type="ARBA" id="ARBA00022989"/>
    </source>
</evidence>
<comment type="subcellular location">
    <subcellularLocation>
        <location evidence="1">Membrane</location>
        <topology evidence="1">Multi-pass membrane protein</topology>
    </subcellularLocation>
</comment>
<keyword evidence="10" id="KW-1208">Phospholipid metabolism</keyword>